<organism evidence="2 3">
    <name type="scientific">Acrodontium crateriforme</name>
    <dbReference type="NCBI Taxonomy" id="150365"/>
    <lineage>
        <taxon>Eukaryota</taxon>
        <taxon>Fungi</taxon>
        <taxon>Dikarya</taxon>
        <taxon>Ascomycota</taxon>
        <taxon>Pezizomycotina</taxon>
        <taxon>Dothideomycetes</taxon>
        <taxon>Dothideomycetidae</taxon>
        <taxon>Mycosphaerellales</taxon>
        <taxon>Teratosphaeriaceae</taxon>
        <taxon>Acrodontium</taxon>
    </lineage>
</organism>
<sequence>MMHISKLLSLPTTLLAFAFALASEAATQDIDRDATTLRYVDHELGQEQYRRDEDETATWDPPMELRKMSNDEGEKFFPHYWNFGQSVQNSSHAYEFRPPIARHFNHVDGLSKSSGHSVFVRDYKCPTGTSACSSLGSDLCCPDQTNCIATKDGVGCCPGNNCGDTVGKCDESAGYTSCPNQLNGGCCIPGAVCQEAGCVIYGTQTVTVSGVVRTVTAGESFSTASGASGTTTSATSVTSNSAYTTTVTVTQSLSGQMTTIVSTLVSATTIIVGSSSSASATASAPVQPTSVSSSETSVSAATVTSQSTQISSESCPTGFYMCSAYYLGGCCRVGRNCDTTSCPQTDSTAVEVSGATVFVPVSASTTTGSTAGAETTGACATGWGLCAASVGGGCCPSNFICGTASCTAQASGEGNTAKEAASTASVLRWTWSFFALALGTGLSMVAL</sequence>
<proteinExistence type="predicted"/>
<reference evidence="2 3" key="1">
    <citation type="submission" date="2023-11" db="EMBL/GenBank/DDBJ databases">
        <title>An acidophilic fungus is an integral part of prey digestion in a carnivorous sundew plant.</title>
        <authorList>
            <person name="Tsai I.J."/>
        </authorList>
    </citation>
    <scope>NUCLEOTIDE SEQUENCE [LARGE SCALE GENOMIC DNA]</scope>
    <source>
        <strain evidence="2">169a</strain>
    </source>
</reference>
<name>A0AAQ3M510_9PEZI</name>
<gene>
    <name evidence="2" type="ORF">R9X50_00384400</name>
</gene>
<dbReference type="Proteomes" id="UP001303373">
    <property type="component" value="Chromosome 5"/>
</dbReference>
<dbReference type="PANTHER" id="PTHR39599">
    <property type="entry name" value="GPI-ANCHORED PROTEIN (EUROFUNG)-RELATED-RELATED"/>
    <property type="match status" value="1"/>
</dbReference>
<feature type="signal peptide" evidence="1">
    <location>
        <begin position="1"/>
        <end position="22"/>
    </location>
</feature>
<dbReference type="PANTHER" id="PTHR39599:SF2">
    <property type="entry name" value="ANCHORED PROTEIN, PUTATIVE (AFU_ORTHOLOGUE AFUA_1G09650)-RELATED"/>
    <property type="match status" value="1"/>
</dbReference>
<keyword evidence="3" id="KW-1185">Reference proteome</keyword>
<feature type="chain" id="PRO_5043026387" description="GPI anchored protein" evidence="1">
    <location>
        <begin position="23"/>
        <end position="447"/>
    </location>
</feature>
<protein>
    <recommendedName>
        <fullName evidence="4">GPI anchored protein</fullName>
    </recommendedName>
</protein>
<evidence type="ECO:0000313" key="3">
    <source>
        <dbReference type="Proteomes" id="UP001303373"/>
    </source>
</evidence>
<evidence type="ECO:0000256" key="1">
    <source>
        <dbReference type="SAM" id="SignalP"/>
    </source>
</evidence>
<evidence type="ECO:0008006" key="4">
    <source>
        <dbReference type="Google" id="ProtNLM"/>
    </source>
</evidence>
<evidence type="ECO:0000313" key="2">
    <source>
        <dbReference type="EMBL" id="WPH01010.1"/>
    </source>
</evidence>
<dbReference type="EMBL" id="CP138584">
    <property type="protein sequence ID" value="WPH01010.1"/>
    <property type="molecule type" value="Genomic_DNA"/>
</dbReference>
<dbReference type="AlphaFoldDB" id="A0AAQ3M510"/>
<accession>A0AAQ3M510</accession>
<keyword evidence="1" id="KW-0732">Signal</keyword>